<dbReference type="AlphaFoldDB" id="X1CR15"/>
<reference evidence="2" key="1">
    <citation type="journal article" date="2014" name="Front. Microbiol.">
        <title>High frequency of phylogenetically diverse reductive dehalogenase-homologous genes in deep subseafloor sedimentary metagenomes.</title>
        <authorList>
            <person name="Kawai M."/>
            <person name="Futagami T."/>
            <person name="Toyoda A."/>
            <person name="Takaki Y."/>
            <person name="Nishi S."/>
            <person name="Hori S."/>
            <person name="Arai W."/>
            <person name="Tsubouchi T."/>
            <person name="Morono Y."/>
            <person name="Uchiyama I."/>
            <person name="Ito T."/>
            <person name="Fujiyama A."/>
            <person name="Inagaki F."/>
            <person name="Takami H."/>
        </authorList>
    </citation>
    <scope>NUCLEOTIDE SEQUENCE</scope>
    <source>
        <strain evidence="2">Expedition CK06-06</strain>
    </source>
</reference>
<dbReference type="Gene3D" id="3.90.1530.10">
    <property type="entry name" value="Conserved hypothetical protein from pyrococcus furiosus pfu- 392566-001, ParB domain"/>
    <property type="match status" value="1"/>
</dbReference>
<dbReference type="Pfam" id="PF02195">
    <property type="entry name" value="ParB_N"/>
    <property type="match status" value="1"/>
</dbReference>
<sequence>MSENKKLNIEYIDISKLIPATYNPRSWDELAVEKLTESIKRFGLVDPLIVNCASNRKNIII</sequence>
<dbReference type="SUPFAM" id="SSF110849">
    <property type="entry name" value="ParB/Sulfiredoxin"/>
    <property type="match status" value="1"/>
</dbReference>
<feature type="domain" description="ParB-like N-terminal" evidence="1">
    <location>
        <begin position="9"/>
        <end position="55"/>
    </location>
</feature>
<dbReference type="InterPro" id="IPR036086">
    <property type="entry name" value="ParB/Sulfiredoxin_sf"/>
</dbReference>
<evidence type="ECO:0000313" key="2">
    <source>
        <dbReference type="EMBL" id="GAG98508.1"/>
    </source>
</evidence>
<accession>X1CR15</accession>
<organism evidence="2">
    <name type="scientific">marine sediment metagenome</name>
    <dbReference type="NCBI Taxonomy" id="412755"/>
    <lineage>
        <taxon>unclassified sequences</taxon>
        <taxon>metagenomes</taxon>
        <taxon>ecological metagenomes</taxon>
    </lineage>
</organism>
<evidence type="ECO:0000259" key="1">
    <source>
        <dbReference type="Pfam" id="PF02195"/>
    </source>
</evidence>
<feature type="non-terminal residue" evidence="2">
    <location>
        <position position="61"/>
    </location>
</feature>
<dbReference type="InterPro" id="IPR003115">
    <property type="entry name" value="ParB_N"/>
</dbReference>
<name>X1CR15_9ZZZZ</name>
<proteinExistence type="predicted"/>
<protein>
    <recommendedName>
        <fullName evidence="1">ParB-like N-terminal domain-containing protein</fullName>
    </recommendedName>
</protein>
<comment type="caution">
    <text evidence="2">The sequence shown here is derived from an EMBL/GenBank/DDBJ whole genome shotgun (WGS) entry which is preliminary data.</text>
</comment>
<dbReference type="EMBL" id="BART01025244">
    <property type="protein sequence ID" value="GAG98508.1"/>
    <property type="molecule type" value="Genomic_DNA"/>
</dbReference>
<gene>
    <name evidence="2" type="ORF">S01H4_45357</name>
</gene>